<gene>
    <name evidence="1" type="primary">AUGUSTUS-3.0.2_32009</name>
    <name evidence="1" type="ORF">TcasGA2_TC032009</name>
</gene>
<reference evidence="1 2" key="1">
    <citation type="journal article" date="2008" name="Nature">
        <title>The genome of the model beetle and pest Tribolium castaneum.</title>
        <authorList>
            <consortium name="Tribolium Genome Sequencing Consortium"/>
            <person name="Richards S."/>
            <person name="Gibbs R.A."/>
            <person name="Weinstock G.M."/>
            <person name="Brown S.J."/>
            <person name="Denell R."/>
            <person name="Beeman R.W."/>
            <person name="Gibbs R."/>
            <person name="Beeman R.W."/>
            <person name="Brown S.J."/>
            <person name="Bucher G."/>
            <person name="Friedrich M."/>
            <person name="Grimmelikhuijzen C.J."/>
            <person name="Klingler M."/>
            <person name="Lorenzen M."/>
            <person name="Richards S."/>
            <person name="Roth S."/>
            <person name="Schroder R."/>
            <person name="Tautz D."/>
            <person name="Zdobnov E.M."/>
            <person name="Muzny D."/>
            <person name="Gibbs R.A."/>
            <person name="Weinstock G.M."/>
            <person name="Attaway T."/>
            <person name="Bell S."/>
            <person name="Buhay C.J."/>
            <person name="Chandrabose M.N."/>
            <person name="Chavez D."/>
            <person name="Clerk-Blankenburg K.P."/>
            <person name="Cree A."/>
            <person name="Dao M."/>
            <person name="Davis C."/>
            <person name="Chacko J."/>
            <person name="Dinh H."/>
            <person name="Dugan-Rocha S."/>
            <person name="Fowler G."/>
            <person name="Garner T.T."/>
            <person name="Garnes J."/>
            <person name="Gnirke A."/>
            <person name="Hawes A."/>
            <person name="Hernandez J."/>
            <person name="Hines S."/>
            <person name="Holder M."/>
            <person name="Hume J."/>
            <person name="Jhangiani S.N."/>
            <person name="Joshi V."/>
            <person name="Khan Z.M."/>
            <person name="Jackson L."/>
            <person name="Kovar C."/>
            <person name="Kowis A."/>
            <person name="Lee S."/>
            <person name="Lewis L.R."/>
            <person name="Margolis J."/>
            <person name="Morgan M."/>
            <person name="Nazareth L.V."/>
            <person name="Nguyen N."/>
            <person name="Okwuonu G."/>
            <person name="Parker D."/>
            <person name="Richards S."/>
            <person name="Ruiz S.J."/>
            <person name="Santibanez J."/>
            <person name="Savard J."/>
            <person name="Scherer S.E."/>
            <person name="Schneider B."/>
            <person name="Sodergren E."/>
            <person name="Tautz D."/>
            <person name="Vattahil S."/>
            <person name="Villasana D."/>
            <person name="White C.S."/>
            <person name="Wright R."/>
            <person name="Park Y."/>
            <person name="Beeman R.W."/>
            <person name="Lord J."/>
            <person name="Oppert B."/>
            <person name="Lorenzen M."/>
            <person name="Brown S."/>
            <person name="Wang L."/>
            <person name="Savard J."/>
            <person name="Tautz D."/>
            <person name="Richards S."/>
            <person name="Weinstock G."/>
            <person name="Gibbs R.A."/>
            <person name="Liu Y."/>
            <person name="Worley K."/>
            <person name="Weinstock G."/>
            <person name="Elsik C.G."/>
            <person name="Reese J.T."/>
            <person name="Elhaik E."/>
            <person name="Landan G."/>
            <person name="Graur D."/>
            <person name="Arensburger P."/>
            <person name="Atkinson P."/>
            <person name="Beeman R.W."/>
            <person name="Beidler J."/>
            <person name="Brown S.J."/>
            <person name="Demuth J.P."/>
            <person name="Drury D.W."/>
            <person name="Du Y.Z."/>
            <person name="Fujiwara H."/>
            <person name="Lorenzen M."/>
            <person name="Maselli V."/>
            <person name="Osanai M."/>
            <person name="Park Y."/>
            <person name="Robertson H.M."/>
            <person name="Tu Z."/>
            <person name="Wang J.J."/>
            <person name="Wang S."/>
            <person name="Richards S."/>
            <person name="Song H."/>
            <person name="Zhang L."/>
            <person name="Sodergren E."/>
            <person name="Werner D."/>
            <person name="Stanke M."/>
            <person name="Morgenstern B."/>
            <person name="Solovyev V."/>
            <person name="Kosarev P."/>
            <person name="Brown G."/>
            <person name="Chen H.C."/>
            <person name="Ermolaeva O."/>
            <person name="Hlavina W."/>
            <person name="Kapustin Y."/>
            <person name="Kiryutin B."/>
            <person name="Kitts P."/>
            <person name="Maglott D."/>
            <person name="Pruitt K."/>
            <person name="Sapojnikov V."/>
            <person name="Souvorov A."/>
            <person name="Mackey A.J."/>
            <person name="Waterhouse R.M."/>
            <person name="Wyder S."/>
            <person name="Zdobnov E.M."/>
            <person name="Zdobnov E.M."/>
            <person name="Wyder S."/>
            <person name="Kriventseva E.V."/>
            <person name="Kadowaki T."/>
            <person name="Bork P."/>
            <person name="Aranda M."/>
            <person name="Bao R."/>
            <person name="Beermann A."/>
            <person name="Berns N."/>
            <person name="Bolognesi R."/>
            <person name="Bonneton F."/>
            <person name="Bopp D."/>
            <person name="Brown S.J."/>
            <person name="Bucher G."/>
            <person name="Butts T."/>
            <person name="Chaumot A."/>
            <person name="Denell R.E."/>
            <person name="Ferrier D.E."/>
            <person name="Friedrich M."/>
            <person name="Gordon C.M."/>
            <person name="Jindra M."/>
            <person name="Klingler M."/>
            <person name="Lan Q."/>
            <person name="Lattorff H.M."/>
            <person name="Laudet V."/>
            <person name="von Levetsow C."/>
            <person name="Liu Z."/>
            <person name="Lutz R."/>
            <person name="Lynch J.A."/>
            <person name="da Fonseca R.N."/>
            <person name="Posnien N."/>
            <person name="Reuter R."/>
            <person name="Roth S."/>
            <person name="Savard J."/>
            <person name="Schinko J.B."/>
            <person name="Schmitt C."/>
            <person name="Schoppmeier M."/>
            <person name="Schroder R."/>
            <person name="Shippy T.D."/>
            <person name="Simonnet F."/>
            <person name="Marques-Souza H."/>
            <person name="Tautz D."/>
            <person name="Tomoyasu Y."/>
            <person name="Trauner J."/>
            <person name="Van der Zee M."/>
            <person name="Vervoort M."/>
            <person name="Wittkopp N."/>
            <person name="Wimmer E.A."/>
            <person name="Yang X."/>
            <person name="Jones A.K."/>
            <person name="Sattelle D.B."/>
            <person name="Ebert P.R."/>
            <person name="Nelson D."/>
            <person name="Scott J.G."/>
            <person name="Beeman R.W."/>
            <person name="Muthukrishnan S."/>
            <person name="Kramer K.J."/>
            <person name="Arakane Y."/>
            <person name="Beeman R.W."/>
            <person name="Zhu Q."/>
            <person name="Hogenkamp D."/>
            <person name="Dixit R."/>
            <person name="Oppert B."/>
            <person name="Jiang H."/>
            <person name="Zou Z."/>
            <person name="Marshall J."/>
            <person name="Elpidina E."/>
            <person name="Vinokurov K."/>
            <person name="Oppert C."/>
            <person name="Zou Z."/>
            <person name="Evans J."/>
            <person name="Lu Z."/>
            <person name="Zhao P."/>
            <person name="Sumathipala N."/>
            <person name="Altincicek B."/>
            <person name="Vilcinskas A."/>
            <person name="Williams M."/>
            <person name="Hultmark D."/>
            <person name="Hetru C."/>
            <person name="Jiang H."/>
            <person name="Grimmelikhuijzen C.J."/>
            <person name="Hauser F."/>
            <person name="Cazzamali G."/>
            <person name="Williamson M."/>
            <person name="Park Y."/>
            <person name="Li B."/>
            <person name="Tanaka Y."/>
            <person name="Predel R."/>
            <person name="Neupert S."/>
            <person name="Schachtner J."/>
            <person name="Verleyen P."/>
            <person name="Raible F."/>
            <person name="Bork P."/>
            <person name="Friedrich M."/>
            <person name="Walden K.K."/>
            <person name="Robertson H.M."/>
            <person name="Angeli S."/>
            <person name="Foret S."/>
            <person name="Bucher G."/>
            <person name="Schuetz S."/>
            <person name="Maleszka R."/>
            <person name="Wimmer E.A."/>
            <person name="Beeman R.W."/>
            <person name="Lorenzen M."/>
            <person name="Tomoyasu Y."/>
            <person name="Miller S.C."/>
            <person name="Grossmann D."/>
            <person name="Bucher G."/>
        </authorList>
    </citation>
    <scope>NUCLEOTIDE SEQUENCE [LARGE SCALE GENOMIC DNA]</scope>
    <source>
        <strain evidence="1 2">Georgia GA2</strain>
    </source>
</reference>
<name>A0A139WN54_TRICA</name>
<keyword evidence="2" id="KW-1185">Reference proteome</keyword>
<dbReference type="EMBL" id="KQ971311">
    <property type="protein sequence ID" value="KYB29459.1"/>
    <property type="molecule type" value="Genomic_DNA"/>
</dbReference>
<sequence length="71" mass="8616">MLILVPCPRVAKRTALFLKGLPRRTRRRRRACGRLPSSKRRKKRRFVMHRHCLRNFYKMPPSRLPATHFFS</sequence>
<dbReference type="InParanoid" id="A0A139WN54"/>
<dbReference type="AlphaFoldDB" id="A0A139WN54"/>
<accession>A0A139WN54</accession>
<reference evidence="1 2" key="2">
    <citation type="journal article" date="2010" name="Nucleic Acids Res.">
        <title>BeetleBase in 2010: revisions to provide comprehensive genomic information for Tribolium castaneum.</title>
        <authorList>
            <person name="Kim H.S."/>
            <person name="Murphy T."/>
            <person name="Xia J."/>
            <person name="Caragea D."/>
            <person name="Park Y."/>
            <person name="Beeman R.W."/>
            <person name="Lorenzen M.D."/>
            <person name="Butcher S."/>
            <person name="Manak J.R."/>
            <person name="Brown S.J."/>
        </authorList>
    </citation>
    <scope>NUCLEOTIDE SEQUENCE [LARGE SCALE GENOMIC DNA]</scope>
    <source>
        <strain evidence="1 2">Georgia GA2</strain>
    </source>
</reference>
<dbReference type="Proteomes" id="UP000007266">
    <property type="component" value="Linkage group 2"/>
</dbReference>
<proteinExistence type="predicted"/>
<evidence type="ECO:0000313" key="2">
    <source>
        <dbReference type="Proteomes" id="UP000007266"/>
    </source>
</evidence>
<evidence type="ECO:0000313" key="1">
    <source>
        <dbReference type="EMBL" id="KYB29459.1"/>
    </source>
</evidence>
<protein>
    <submittedName>
        <fullName evidence="1">Uncharacterized protein</fullName>
    </submittedName>
</protein>
<organism evidence="1 2">
    <name type="scientific">Tribolium castaneum</name>
    <name type="common">Red flour beetle</name>
    <dbReference type="NCBI Taxonomy" id="7070"/>
    <lineage>
        <taxon>Eukaryota</taxon>
        <taxon>Metazoa</taxon>
        <taxon>Ecdysozoa</taxon>
        <taxon>Arthropoda</taxon>
        <taxon>Hexapoda</taxon>
        <taxon>Insecta</taxon>
        <taxon>Pterygota</taxon>
        <taxon>Neoptera</taxon>
        <taxon>Endopterygota</taxon>
        <taxon>Coleoptera</taxon>
        <taxon>Polyphaga</taxon>
        <taxon>Cucujiformia</taxon>
        <taxon>Tenebrionidae</taxon>
        <taxon>Tenebrionidae incertae sedis</taxon>
        <taxon>Tribolium</taxon>
    </lineage>
</organism>